<evidence type="ECO:0000256" key="2">
    <source>
        <dbReference type="ARBA" id="ARBA00007613"/>
    </source>
</evidence>
<evidence type="ECO:0000256" key="5">
    <source>
        <dbReference type="ARBA" id="ARBA00022692"/>
    </source>
</evidence>
<evidence type="ECO:0000256" key="3">
    <source>
        <dbReference type="ARBA" id="ARBA00022448"/>
    </source>
</evidence>
<protein>
    <submittedName>
        <fullName evidence="9">TolC family protein</fullName>
    </submittedName>
</protein>
<keyword evidence="5" id="KW-0812">Transmembrane</keyword>
<feature type="signal peptide" evidence="8">
    <location>
        <begin position="1"/>
        <end position="35"/>
    </location>
</feature>
<dbReference type="EMBL" id="JBHLWO010000002">
    <property type="protein sequence ID" value="MFC0320656.1"/>
    <property type="molecule type" value="Genomic_DNA"/>
</dbReference>
<keyword evidence="8" id="KW-0732">Signal</keyword>
<keyword evidence="4" id="KW-1134">Transmembrane beta strand</keyword>
<dbReference type="PANTHER" id="PTHR30026">
    <property type="entry name" value="OUTER MEMBRANE PROTEIN TOLC"/>
    <property type="match status" value="1"/>
</dbReference>
<proteinExistence type="inferred from homology"/>
<dbReference type="Pfam" id="PF02321">
    <property type="entry name" value="OEP"/>
    <property type="match status" value="1"/>
</dbReference>
<comment type="similarity">
    <text evidence="2">Belongs to the outer membrane factor (OMF) (TC 1.B.17) family.</text>
</comment>
<evidence type="ECO:0000313" key="9">
    <source>
        <dbReference type="EMBL" id="MFC0320656.1"/>
    </source>
</evidence>
<dbReference type="RefSeq" id="WP_168204586.1">
    <property type="nucleotide sequence ID" value="NZ_JBHLWO010000002.1"/>
</dbReference>
<evidence type="ECO:0000256" key="4">
    <source>
        <dbReference type="ARBA" id="ARBA00022452"/>
    </source>
</evidence>
<dbReference type="SUPFAM" id="SSF56954">
    <property type="entry name" value="Outer membrane efflux proteins (OEP)"/>
    <property type="match status" value="1"/>
</dbReference>
<reference evidence="9 10" key="1">
    <citation type="submission" date="2024-09" db="EMBL/GenBank/DDBJ databases">
        <authorList>
            <person name="Sun Q."/>
            <person name="Mori K."/>
        </authorList>
    </citation>
    <scope>NUCLEOTIDE SEQUENCE [LARGE SCALE GENOMIC DNA]</scope>
    <source>
        <strain evidence="9 10">CCM 7765</strain>
    </source>
</reference>
<name>A0ABV6HP22_9SPHI</name>
<dbReference type="InterPro" id="IPR051906">
    <property type="entry name" value="TolC-like"/>
</dbReference>
<evidence type="ECO:0000256" key="1">
    <source>
        <dbReference type="ARBA" id="ARBA00004442"/>
    </source>
</evidence>
<organism evidence="9 10">
    <name type="scientific">Olivibacter oleidegradans</name>
    <dbReference type="NCBI Taxonomy" id="760123"/>
    <lineage>
        <taxon>Bacteria</taxon>
        <taxon>Pseudomonadati</taxon>
        <taxon>Bacteroidota</taxon>
        <taxon>Sphingobacteriia</taxon>
        <taxon>Sphingobacteriales</taxon>
        <taxon>Sphingobacteriaceae</taxon>
        <taxon>Olivibacter</taxon>
    </lineage>
</organism>
<dbReference type="PANTHER" id="PTHR30026:SF20">
    <property type="entry name" value="OUTER MEMBRANE PROTEIN TOLC"/>
    <property type="match status" value="1"/>
</dbReference>
<sequence length="459" mass="51556">MKIINMITGKITKWLKLPYLSTVIFCVQLCLQANAQSTDARIGLSLADAIARAREANKLIGVARKEQQAASVDLVEAKREALPQVNASLGYQRYSEITLYEGLFGEVSHQTKPPNSNAGGLNVESSFNLYAGGRQKAIIQGLKLKNELAALNTEETEANIGLQTALRYLELVKIYYQQQVIVDQVDRTRILRKNIEALYANGKVTRSDLLRAEVLLSNAEVNQQASTNDYAIGNEQLNVLLGLDDHTLVIPSDTNALVLIDSARISGMQQGDVHIYSLLKIDKNIEIQQRRIQQLASFNLPSVSLFAGYGFNYPNNFFFPPQDQTVGIGMAGIKLSYNISSLYQNRNRISAARIRVDGLKQQKEWVQEGVQQEIRALIIKYHEALSRIAVVKTSIEQAKINYDIQNTKYLNQLSLLTDLLQADNLYQEARFSYIQTNINALAIYYRLLFVTGKIYENEI</sequence>
<evidence type="ECO:0000256" key="7">
    <source>
        <dbReference type="ARBA" id="ARBA00023237"/>
    </source>
</evidence>
<dbReference type="Proteomes" id="UP001589774">
    <property type="component" value="Unassembled WGS sequence"/>
</dbReference>
<dbReference type="InterPro" id="IPR003423">
    <property type="entry name" value="OMP_efflux"/>
</dbReference>
<accession>A0ABV6HP22</accession>
<keyword evidence="10" id="KW-1185">Reference proteome</keyword>
<evidence type="ECO:0000256" key="6">
    <source>
        <dbReference type="ARBA" id="ARBA00023136"/>
    </source>
</evidence>
<keyword evidence="3" id="KW-0813">Transport</keyword>
<feature type="chain" id="PRO_5046987970" evidence="8">
    <location>
        <begin position="36"/>
        <end position="459"/>
    </location>
</feature>
<dbReference type="Gene3D" id="1.20.1600.10">
    <property type="entry name" value="Outer membrane efflux proteins (OEP)"/>
    <property type="match status" value="1"/>
</dbReference>
<comment type="caution">
    <text evidence="9">The sequence shown here is derived from an EMBL/GenBank/DDBJ whole genome shotgun (WGS) entry which is preliminary data.</text>
</comment>
<gene>
    <name evidence="9" type="ORF">ACFFI0_20190</name>
</gene>
<evidence type="ECO:0000256" key="8">
    <source>
        <dbReference type="SAM" id="SignalP"/>
    </source>
</evidence>
<keyword evidence="6" id="KW-0472">Membrane</keyword>
<keyword evidence="7" id="KW-0998">Cell outer membrane</keyword>
<comment type="subcellular location">
    <subcellularLocation>
        <location evidence="1">Cell outer membrane</location>
    </subcellularLocation>
</comment>
<evidence type="ECO:0000313" key="10">
    <source>
        <dbReference type="Proteomes" id="UP001589774"/>
    </source>
</evidence>